<organism evidence="2 3">
    <name type="scientific">Ferrovum myxofaciens</name>
    <dbReference type="NCBI Taxonomy" id="416213"/>
    <lineage>
        <taxon>Bacteria</taxon>
        <taxon>Pseudomonadati</taxon>
        <taxon>Pseudomonadota</taxon>
        <taxon>Betaproteobacteria</taxon>
        <taxon>Ferrovales</taxon>
        <taxon>Ferrovaceae</taxon>
        <taxon>Ferrovum</taxon>
    </lineage>
</organism>
<accession>A0A149VW61</accession>
<feature type="compositionally biased region" description="Basic residues" evidence="1">
    <location>
        <begin position="87"/>
        <end position="96"/>
    </location>
</feature>
<dbReference type="AlphaFoldDB" id="A0A149VW61"/>
<dbReference type="PATRIC" id="fig|1789004.3.peg.2128"/>
<comment type="caution">
    <text evidence="2">The sequence shown here is derived from an EMBL/GenBank/DDBJ whole genome shotgun (WGS) entry which is preliminary data.</text>
</comment>
<dbReference type="Proteomes" id="UP000075653">
    <property type="component" value="Unassembled WGS sequence"/>
</dbReference>
<keyword evidence="3" id="KW-1185">Reference proteome</keyword>
<reference evidence="2 3" key="1">
    <citation type="submission" date="2016-01" db="EMBL/GenBank/DDBJ databases">
        <title>Genome sequence of the acidophilic iron oxidising Ferrovum strain Z-31.</title>
        <authorList>
            <person name="Poehlein A."/>
            <person name="Ullrich S.R."/>
            <person name="Schloemann M."/>
            <person name="Muehling M."/>
            <person name="Daniel R."/>
        </authorList>
    </citation>
    <scope>NUCLEOTIDE SEQUENCE [LARGE SCALE GENOMIC DNA]</scope>
    <source>
        <strain evidence="2 3">Z-31</strain>
    </source>
</reference>
<dbReference type="STRING" id="1789004.FEMY_20570"/>
<protein>
    <submittedName>
        <fullName evidence="2">Uncharacterized protein</fullName>
    </submittedName>
</protein>
<proteinExistence type="predicted"/>
<evidence type="ECO:0000256" key="1">
    <source>
        <dbReference type="SAM" id="MobiDB-lite"/>
    </source>
</evidence>
<dbReference type="EMBL" id="LRRD01000062">
    <property type="protein sequence ID" value="KXW57416.1"/>
    <property type="molecule type" value="Genomic_DNA"/>
</dbReference>
<name>A0A149VW61_9PROT</name>
<feature type="region of interest" description="Disordered" evidence="1">
    <location>
        <begin position="73"/>
        <end position="96"/>
    </location>
</feature>
<gene>
    <name evidence="2" type="ORF">FEMY_20570</name>
</gene>
<evidence type="ECO:0000313" key="3">
    <source>
        <dbReference type="Proteomes" id="UP000075653"/>
    </source>
</evidence>
<evidence type="ECO:0000313" key="2">
    <source>
        <dbReference type="EMBL" id="KXW57416.1"/>
    </source>
</evidence>
<sequence>MTHQNHQQLQFAISVVDALYLLGWTGTRKEVSKAASNLISRNRYPLPIRKIGPYKRVLMNDVLKACDSDLFSEPAMTKSQQTESRGRGRPRKGSPS</sequence>